<protein>
    <submittedName>
        <fullName evidence="1">Uncharacterized protein</fullName>
    </submittedName>
</protein>
<sequence>MGLVLRPSAATAPWRVEVHPEWSCLTLGCEAAPFVARRHGGTVAITIRLDLAPALSTAIEELSERAALATVGDVAAAAWSARQEGNEIVLTGPGRAYMVDASNAECGLARTIEIEHGHLADLRRALTGVISSPRSPGFPMSHL</sequence>
<dbReference type="EMBL" id="JAKXMK010000041">
    <property type="protein sequence ID" value="MCH6171308.1"/>
    <property type="molecule type" value="Genomic_DNA"/>
</dbReference>
<dbReference type="RefSeq" id="WP_241042114.1">
    <property type="nucleotide sequence ID" value="NZ_BAAAJF010000010.1"/>
</dbReference>
<proteinExistence type="predicted"/>
<dbReference type="Proteomes" id="UP001299970">
    <property type="component" value="Unassembled WGS sequence"/>
</dbReference>
<gene>
    <name evidence="1" type="ORF">MMF94_36915</name>
</gene>
<keyword evidence="2" id="KW-1185">Reference proteome</keyword>
<accession>A0ABS9TSH2</accession>
<comment type="caution">
    <text evidence="1">The sequence shown here is derived from an EMBL/GenBank/DDBJ whole genome shotgun (WGS) entry which is preliminary data.</text>
</comment>
<name>A0ABS9TSH2_9PSEU</name>
<reference evidence="1 2" key="1">
    <citation type="submission" date="2022-03" db="EMBL/GenBank/DDBJ databases">
        <title>Pseudonocardia alaer sp. nov., a novel actinomycete isolated from reed forest soil.</title>
        <authorList>
            <person name="Wang L."/>
        </authorList>
    </citation>
    <scope>NUCLEOTIDE SEQUENCE [LARGE SCALE GENOMIC DNA]</scope>
    <source>
        <strain evidence="1 2">Y-16303</strain>
    </source>
</reference>
<organism evidence="1 2">
    <name type="scientific">Pseudonocardia alaniniphila</name>
    <dbReference type="NCBI Taxonomy" id="75291"/>
    <lineage>
        <taxon>Bacteria</taxon>
        <taxon>Bacillati</taxon>
        <taxon>Actinomycetota</taxon>
        <taxon>Actinomycetes</taxon>
        <taxon>Pseudonocardiales</taxon>
        <taxon>Pseudonocardiaceae</taxon>
        <taxon>Pseudonocardia</taxon>
    </lineage>
</organism>
<evidence type="ECO:0000313" key="2">
    <source>
        <dbReference type="Proteomes" id="UP001299970"/>
    </source>
</evidence>
<evidence type="ECO:0000313" key="1">
    <source>
        <dbReference type="EMBL" id="MCH6171308.1"/>
    </source>
</evidence>